<dbReference type="PRINTS" id="PR00420">
    <property type="entry name" value="RNGMNOXGNASE"/>
</dbReference>
<keyword evidence="5" id="KW-1185">Reference proteome</keyword>
<name>A0ABX1XZY2_9BACL</name>
<evidence type="ECO:0000259" key="3">
    <source>
        <dbReference type="Pfam" id="PF01494"/>
    </source>
</evidence>
<dbReference type="EMBL" id="WHOA01000148">
    <property type="protein sequence ID" value="NOU74170.1"/>
    <property type="molecule type" value="Genomic_DNA"/>
</dbReference>
<organism evidence="4 5">
    <name type="scientific">Paenibacillus phytorum</name>
    <dbReference type="NCBI Taxonomy" id="2654977"/>
    <lineage>
        <taxon>Bacteria</taxon>
        <taxon>Bacillati</taxon>
        <taxon>Bacillota</taxon>
        <taxon>Bacilli</taxon>
        <taxon>Bacillales</taxon>
        <taxon>Paenibacillaceae</taxon>
        <taxon>Paenibacillus</taxon>
    </lineage>
</organism>
<dbReference type="InterPro" id="IPR036188">
    <property type="entry name" value="FAD/NAD-bd_sf"/>
</dbReference>
<dbReference type="PANTHER" id="PTHR13789">
    <property type="entry name" value="MONOOXYGENASE"/>
    <property type="match status" value="1"/>
</dbReference>
<dbReference type="Gene3D" id="3.50.50.60">
    <property type="entry name" value="FAD/NAD(P)-binding domain"/>
    <property type="match status" value="1"/>
</dbReference>
<dbReference type="Proteomes" id="UP000616779">
    <property type="component" value="Unassembled WGS sequence"/>
</dbReference>
<keyword evidence="2" id="KW-0503">Monooxygenase</keyword>
<evidence type="ECO:0000313" key="5">
    <source>
        <dbReference type="Proteomes" id="UP000616779"/>
    </source>
</evidence>
<dbReference type="Pfam" id="PF01494">
    <property type="entry name" value="FAD_binding_3"/>
    <property type="match status" value="1"/>
</dbReference>
<evidence type="ECO:0000256" key="2">
    <source>
        <dbReference type="ARBA" id="ARBA00023033"/>
    </source>
</evidence>
<dbReference type="InterPro" id="IPR002938">
    <property type="entry name" value="FAD-bd"/>
</dbReference>
<dbReference type="InterPro" id="IPR050493">
    <property type="entry name" value="FAD-dep_Monooxygenase_BioMet"/>
</dbReference>
<feature type="domain" description="FAD-binding" evidence="3">
    <location>
        <begin position="15"/>
        <end position="355"/>
    </location>
</feature>
<accession>A0ABX1XZY2</accession>
<evidence type="ECO:0000256" key="1">
    <source>
        <dbReference type="ARBA" id="ARBA00023002"/>
    </source>
</evidence>
<keyword evidence="1" id="KW-0560">Oxidoreductase</keyword>
<dbReference type="SUPFAM" id="SSF51905">
    <property type="entry name" value="FAD/NAD(P)-binding domain"/>
    <property type="match status" value="1"/>
</dbReference>
<protein>
    <submittedName>
        <fullName evidence="4">FAD-dependent oxidoreductase</fullName>
    </submittedName>
</protein>
<proteinExistence type="predicted"/>
<dbReference type="PANTHER" id="PTHR13789:SF309">
    <property type="entry name" value="PUTATIVE (AFU_ORTHOLOGUE AFUA_6G14510)-RELATED"/>
    <property type="match status" value="1"/>
</dbReference>
<comment type="caution">
    <text evidence="4">The sequence shown here is derived from an EMBL/GenBank/DDBJ whole genome shotgun (WGS) entry which is preliminary data.</text>
</comment>
<gene>
    <name evidence="4" type="ORF">GC098_22680</name>
</gene>
<evidence type="ECO:0000313" key="4">
    <source>
        <dbReference type="EMBL" id="NOU74170.1"/>
    </source>
</evidence>
<reference evidence="4 5" key="1">
    <citation type="submission" date="2019-10" db="EMBL/GenBank/DDBJ databases">
        <title>Description of Paenibacillus terrestris sp. nov.</title>
        <authorList>
            <person name="Carlier A."/>
            <person name="Qi S."/>
        </authorList>
    </citation>
    <scope>NUCLEOTIDE SEQUENCE [LARGE SCALE GENOMIC DNA]</scope>
    <source>
        <strain evidence="4 5">LMG 31458</strain>
    </source>
</reference>
<sequence length="398" mass="44401">MEGSVNNILATTRKAIIIGAGIGGLTTALFLQKQGWEVVIYEKKKELSEFGAGIVLAANAMHVLTELGCDEQVRVAGAKVGMAEIRSWDGKPITSVPVSKQAAQYRTYSYLIHRAKLQMILFQQLNERTTVYLNKKLISFEQDPHQVVVHFDDGTEDTGHVLIGADGIHSQVAHLLFGIEQLRYSGFRAFRGITTFLDKRYIPEIGGGFEAWGRGRRFGFSQIGEGQVFWFAAINAAPGTGVDSKKEYVLKQFEGWHNPIEQAIQSTDEGSILTHDIHDRKPLERWSRGRVTLLGDAAHPMLPNLGQGGAQAMEDALVLARFLEGISMFSLSSVAAAFHSYESNRKPRTNQVVHQSRRMARIVQMSNPVAIMLRNQVLRLLPDDVQMKQLDWLLGYRV</sequence>